<reference evidence="1 2" key="1">
    <citation type="submission" date="2021-06" db="EMBL/GenBank/DDBJ databases">
        <title>Caerostris darwini draft genome.</title>
        <authorList>
            <person name="Kono N."/>
            <person name="Arakawa K."/>
        </authorList>
    </citation>
    <scope>NUCLEOTIDE SEQUENCE [LARGE SCALE GENOMIC DNA]</scope>
</reference>
<dbReference type="Proteomes" id="UP001054837">
    <property type="component" value="Unassembled WGS sequence"/>
</dbReference>
<dbReference type="EMBL" id="BPLQ01002894">
    <property type="protein sequence ID" value="GIX96320.1"/>
    <property type="molecule type" value="Genomic_DNA"/>
</dbReference>
<keyword evidence="2" id="KW-1185">Reference proteome</keyword>
<evidence type="ECO:0000313" key="2">
    <source>
        <dbReference type="Proteomes" id="UP001054837"/>
    </source>
</evidence>
<evidence type="ECO:0000313" key="1">
    <source>
        <dbReference type="EMBL" id="GIX96320.1"/>
    </source>
</evidence>
<comment type="caution">
    <text evidence="1">The sequence shown here is derived from an EMBL/GenBank/DDBJ whole genome shotgun (WGS) entry which is preliminary data.</text>
</comment>
<protein>
    <submittedName>
        <fullName evidence="1">Uncharacterized protein</fullName>
    </submittedName>
</protein>
<gene>
    <name evidence="1" type="ORF">CDAR_25841</name>
</gene>
<organism evidence="1 2">
    <name type="scientific">Caerostris darwini</name>
    <dbReference type="NCBI Taxonomy" id="1538125"/>
    <lineage>
        <taxon>Eukaryota</taxon>
        <taxon>Metazoa</taxon>
        <taxon>Ecdysozoa</taxon>
        <taxon>Arthropoda</taxon>
        <taxon>Chelicerata</taxon>
        <taxon>Arachnida</taxon>
        <taxon>Araneae</taxon>
        <taxon>Araneomorphae</taxon>
        <taxon>Entelegynae</taxon>
        <taxon>Araneoidea</taxon>
        <taxon>Araneidae</taxon>
        <taxon>Caerostris</taxon>
    </lineage>
</organism>
<accession>A0AAV4PK39</accession>
<sequence length="83" mass="9171">MFGSEPHLHWAHCPQKDTGAASDLASLSWVKDPIPNEVPSSSLLRIVSTPQQAWGELASNRFLANMTKSWELDLRTVVADAQK</sequence>
<dbReference type="AlphaFoldDB" id="A0AAV4PK39"/>
<name>A0AAV4PK39_9ARAC</name>
<proteinExistence type="predicted"/>